<dbReference type="EMBL" id="ABCS01000113">
    <property type="protein sequence ID" value="EDM74853.1"/>
    <property type="molecule type" value="Genomic_DNA"/>
</dbReference>
<evidence type="ECO:0000313" key="3">
    <source>
        <dbReference type="EMBL" id="EDM74853.1"/>
    </source>
</evidence>
<evidence type="ECO:0008006" key="5">
    <source>
        <dbReference type="Google" id="ProtNLM"/>
    </source>
</evidence>
<evidence type="ECO:0000256" key="1">
    <source>
        <dbReference type="SAM" id="MobiDB-lite"/>
    </source>
</evidence>
<feature type="region of interest" description="Disordered" evidence="1">
    <location>
        <begin position="23"/>
        <end position="54"/>
    </location>
</feature>
<dbReference type="AlphaFoldDB" id="A6GH21"/>
<proteinExistence type="predicted"/>
<sequence>MRVAFNTVLFACLSSSLALGCVPEEQDDDDNGEDTTSQDTGEEEEEEEEETTAGAEACADFGDQAGCEAAALDPSCIWITGLSAAREGDVCTVESYGLCVDATIQDTAAGCGQAVGCESEDTFTSPFHATIDGEVVLMDFCGGTPPVEFQPCGSGEADADPPECACACALFPG</sequence>
<gene>
    <name evidence="3" type="ORF">PPSIR1_31128</name>
</gene>
<dbReference type="Proteomes" id="UP000005801">
    <property type="component" value="Unassembled WGS sequence"/>
</dbReference>
<keyword evidence="2" id="KW-0732">Signal</keyword>
<organism evidence="3 4">
    <name type="scientific">Plesiocystis pacifica SIR-1</name>
    <dbReference type="NCBI Taxonomy" id="391625"/>
    <lineage>
        <taxon>Bacteria</taxon>
        <taxon>Pseudomonadati</taxon>
        <taxon>Myxococcota</taxon>
        <taxon>Polyangia</taxon>
        <taxon>Nannocystales</taxon>
        <taxon>Nannocystaceae</taxon>
        <taxon>Plesiocystis</taxon>
    </lineage>
</organism>
<keyword evidence="4" id="KW-1185">Reference proteome</keyword>
<feature type="signal peptide" evidence="2">
    <location>
        <begin position="1"/>
        <end position="20"/>
    </location>
</feature>
<dbReference type="PROSITE" id="PS51257">
    <property type="entry name" value="PROKAR_LIPOPROTEIN"/>
    <property type="match status" value="1"/>
</dbReference>
<feature type="compositionally biased region" description="Acidic residues" evidence="1">
    <location>
        <begin position="24"/>
        <end position="33"/>
    </location>
</feature>
<evidence type="ECO:0000313" key="4">
    <source>
        <dbReference type="Proteomes" id="UP000005801"/>
    </source>
</evidence>
<evidence type="ECO:0000256" key="2">
    <source>
        <dbReference type="SAM" id="SignalP"/>
    </source>
</evidence>
<feature type="chain" id="PRO_5002697463" description="Lipoprotein" evidence="2">
    <location>
        <begin position="21"/>
        <end position="173"/>
    </location>
</feature>
<protein>
    <recommendedName>
        <fullName evidence="5">Lipoprotein</fullName>
    </recommendedName>
</protein>
<reference evidence="3 4" key="1">
    <citation type="submission" date="2007-06" db="EMBL/GenBank/DDBJ databases">
        <authorList>
            <person name="Shimkets L."/>
            <person name="Ferriera S."/>
            <person name="Johnson J."/>
            <person name="Kravitz S."/>
            <person name="Beeson K."/>
            <person name="Sutton G."/>
            <person name="Rogers Y.-H."/>
            <person name="Friedman R."/>
            <person name="Frazier M."/>
            <person name="Venter J.C."/>
        </authorList>
    </citation>
    <scope>NUCLEOTIDE SEQUENCE [LARGE SCALE GENOMIC DNA]</scope>
    <source>
        <strain evidence="3 4">SIR-1</strain>
    </source>
</reference>
<feature type="compositionally biased region" description="Acidic residues" evidence="1">
    <location>
        <begin position="40"/>
        <end position="51"/>
    </location>
</feature>
<name>A6GH21_9BACT</name>
<dbReference type="STRING" id="391625.PPSIR1_31128"/>
<comment type="caution">
    <text evidence="3">The sequence shown here is derived from an EMBL/GenBank/DDBJ whole genome shotgun (WGS) entry which is preliminary data.</text>
</comment>
<accession>A6GH21</accession>